<name>A0A5C3L1C1_COPMA</name>
<accession>A0A5C3L1C1</accession>
<sequence>MDSEHTVVLPLLVAQICTRWRQTAFATPRLWARLFLQLSPDHTALLAIVNTWLVRSGGCPLTVYVFWEEPPFAARHPILDALLAHSERWQSMFFYMPYTAFKSLTHIRKRLPQLTSLSLGTKDEPPSSELVGKLDVFADAPQLRSLECVNFSPLIFKFPWGHLTEVPMMAVTVDEFVDILLQTSKLQKGGFVFMDGASRSRSRYLAPSPQLSVYHNHRIHLCHPSLRSFTIMTPPFNSHVDLRFLFPQLSFPQLEELVICNLNSEFCDEFVGFLGRLPCLRVLHLRKTALGDWQLVQGLRKCVMLESLIVYSAPGQAPTVTHHLLEALTWRRGDRARQKNLLPCLKMLELTVDYNVSDDFVRMVRSRVVFVGDLPPADELGPFVPTLPARLEKLRIRPTEDLGDRVYTGLAEIASCGVDVSVEDLI</sequence>
<protein>
    <recommendedName>
        <fullName evidence="3">F-box domain-containing protein</fullName>
    </recommendedName>
</protein>
<dbReference type="SUPFAM" id="SSF52047">
    <property type="entry name" value="RNI-like"/>
    <property type="match status" value="1"/>
</dbReference>
<dbReference type="AlphaFoldDB" id="A0A5C3L1C1"/>
<reference evidence="1 2" key="1">
    <citation type="journal article" date="2019" name="Nat. Ecol. Evol.">
        <title>Megaphylogeny resolves global patterns of mushroom evolution.</title>
        <authorList>
            <person name="Varga T."/>
            <person name="Krizsan K."/>
            <person name="Foldi C."/>
            <person name="Dima B."/>
            <person name="Sanchez-Garcia M."/>
            <person name="Sanchez-Ramirez S."/>
            <person name="Szollosi G.J."/>
            <person name="Szarkandi J.G."/>
            <person name="Papp V."/>
            <person name="Albert L."/>
            <person name="Andreopoulos W."/>
            <person name="Angelini C."/>
            <person name="Antonin V."/>
            <person name="Barry K.W."/>
            <person name="Bougher N.L."/>
            <person name="Buchanan P."/>
            <person name="Buyck B."/>
            <person name="Bense V."/>
            <person name="Catcheside P."/>
            <person name="Chovatia M."/>
            <person name="Cooper J."/>
            <person name="Damon W."/>
            <person name="Desjardin D."/>
            <person name="Finy P."/>
            <person name="Geml J."/>
            <person name="Haridas S."/>
            <person name="Hughes K."/>
            <person name="Justo A."/>
            <person name="Karasinski D."/>
            <person name="Kautmanova I."/>
            <person name="Kiss B."/>
            <person name="Kocsube S."/>
            <person name="Kotiranta H."/>
            <person name="LaButti K.M."/>
            <person name="Lechner B.E."/>
            <person name="Liimatainen K."/>
            <person name="Lipzen A."/>
            <person name="Lukacs Z."/>
            <person name="Mihaltcheva S."/>
            <person name="Morgado L.N."/>
            <person name="Niskanen T."/>
            <person name="Noordeloos M.E."/>
            <person name="Ohm R.A."/>
            <person name="Ortiz-Santana B."/>
            <person name="Ovrebo C."/>
            <person name="Racz N."/>
            <person name="Riley R."/>
            <person name="Savchenko A."/>
            <person name="Shiryaev A."/>
            <person name="Soop K."/>
            <person name="Spirin V."/>
            <person name="Szebenyi C."/>
            <person name="Tomsovsky M."/>
            <person name="Tulloss R.E."/>
            <person name="Uehling J."/>
            <person name="Grigoriev I.V."/>
            <person name="Vagvolgyi C."/>
            <person name="Papp T."/>
            <person name="Martin F.M."/>
            <person name="Miettinen O."/>
            <person name="Hibbett D.S."/>
            <person name="Nagy L.G."/>
        </authorList>
    </citation>
    <scope>NUCLEOTIDE SEQUENCE [LARGE SCALE GENOMIC DNA]</scope>
    <source>
        <strain evidence="1 2">CBS 121175</strain>
    </source>
</reference>
<dbReference type="STRING" id="230819.A0A5C3L1C1"/>
<dbReference type="InterPro" id="IPR032675">
    <property type="entry name" value="LRR_dom_sf"/>
</dbReference>
<keyword evidence="2" id="KW-1185">Reference proteome</keyword>
<dbReference type="Proteomes" id="UP000307440">
    <property type="component" value="Unassembled WGS sequence"/>
</dbReference>
<dbReference type="Gene3D" id="3.80.10.10">
    <property type="entry name" value="Ribonuclease Inhibitor"/>
    <property type="match status" value="1"/>
</dbReference>
<organism evidence="1 2">
    <name type="scientific">Coprinopsis marcescibilis</name>
    <name type="common">Agaric fungus</name>
    <name type="synonym">Psathyrella marcescibilis</name>
    <dbReference type="NCBI Taxonomy" id="230819"/>
    <lineage>
        <taxon>Eukaryota</taxon>
        <taxon>Fungi</taxon>
        <taxon>Dikarya</taxon>
        <taxon>Basidiomycota</taxon>
        <taxon>Agaricomycotina</taxon>
        <taxon>Agaricomycetes</taxon>
        <taxon>Agaricomycetidae</taxon>
        <taxon>Agaricales</taxon>
        <taxon>Agaricineae</taxon>
        <taxon>Psathyrellaceae</taxon>
        <taxon>Coprinopsis</taxon>
    </lineage>
</organism>
<proteinExistence type="predicted"/>
<evidence type="ECO:0000313" key="2">
    <source>
        <dbReference type="Proteomes" id="UP000307440"/>
    </source>
</evidence>
<evidence type="ECO:0000313" key="1">
    <source>
        <dbReference type="EMBL" id="TFK25873.1"/>
    </source>
</evidence>
<dbReference type="OrthoDB" id="2886770at2759"/>
<dbReference type="EMBL" id="ML210181">
    <property type="protein sequence ID" value="TFK25873.1"/>
    <property type="molecule type" value="Genomic_DNA"/>
</dbReference>
<gene>
    <name evidence="1" type="ORF">FA15DRAFT_589620</name>
</gene>
<evidence type="ECO:0008006" key="3">
    <source>
        <dbReference type="Google" id="ProtNLM"/>
    </source>
</evidence>